<sequence length="65" mass="7625">MKERINFEQSEKQGSEEPSDEGSYFERSEKQGFCRRQSSYIASQSPYPVRNFINKVLIEVLEGNF</sequence>
<evidence type="ECO:0000256" key="1">
    <source>
        <dbReference type="SAM" id="MobiDB-lite"/>
    </source>
</evidence>
<organism evidence="2 3">
    <name type="scientific">Candidatus Nealsonbacteria bacterium CG23_combo_of_CG06-09_8_20_14_all_38_19</name>
    <dbReference type="NCBI Taxonomy" id="1974721"/>
    <lineage>
        <taxon>Bacteria</taxon>
        <taxon>Candidatus Nealsoniibacteriota</taxon>
    </lineage>
</organism>
<dbReference type="Proteomes" id="UP000230273">
    <property type="component" value="Unassembled WGS sequence"/>
</dbReference>
<proteinExistence type="predicted"/>
<accession>A0A2G9YXW9</accession>
<feature type="region of interest" description="Disordered" evidence="1">
    <location>
        <begin position="1"/>
        <end position="30"/>
    </location>
</feature>
<dbReference type="AlphaFoldDB" id="A0A2G9YXW9"/>
<evidence type="ECO:0000313" key="2">
    <source>
        <dbReference type="EMBL" id="PIP24019.1"/>
    </source>
</evidence>
<feature type="compositionally biased region" description="Basic and acidic residues" evidence="1">
    <location>
        <begin position="1"/>
        <end position="15"/>
    </location>
</feature>
<reference evidence="2 3" key="1">
    <citation type="submission" date="2017-09" db="EMBL/GenBank/DDBJ databases">
        <title>Depth-based differentiation of microbial function through sediment-hosted aquifers and enrichment of novel symbionts in the deep terrestrial subsurface.</title>
        <authorList>
            <person name="Probst A.J."/>
            <person name="Ladd B."/>
            <person name="Jarett J.K."/>
            <person name="Geller-Mcgrath D.E."/>
            <person name="Sieber C.M."/>
            <person name="Emerson J.B."/>
            <person name="Anantharaman K."/>
            <person name="Thomas B.C."/>
            <person name="Malmstrom R."/>
            <person name="Stieglmeier M."/>
            <person name="Klingl A."/>
            <person name="Woyke T."/>
            <person name="Ryan C.M."/>
            <person name="Banfield J.F."/>
        </authorList>
    </citation>
    <scope>NUCLEOTIDE SEQUENCE [LARGE SCALE GENOMIC DNA]</scope>
    <source>
        <strain evidence="2">CG23_combo_of_CG06-09_8_20_14_all_38_19</strain>
    </source>
</reference>
<gene>
    <name evidence="2" type="ORF">COX36_00345</name>
</gene>
<protein>
    <submittedName>
        <fullName evidence="2">Uncharacterized protein</fullName>
    </submittedName>
</protein>
<name>A0A2G9YXW9_9BACT</name>
<evidence type="ECO:0000313" key="3">
    <source>
        <dbReference type="Proteomes" id="UP000230273"/>
    </source>
</evidence>
<dbReference type="EMBL" id="PCRP01000004">
    <property type="protein sequence ID" value="PIP24019.1"/>
    <property type="molecule type" value="Genomic_DNA"/>
</dbReference>
<comment type="caution">
    <text evidence="2">The sequence shown here is derived from an EMBL/GenBank/DDBJ whole genome shotgun (WGS) entry which is preliminary data.</text>
</comment>